<protein>
    <submittedName>
        <fullName evidence="1">Uncharacterized protein</fullName>
    </submittedName>
</protein>
<comment type="caution">
    <text evidence="1">The sequence shown here is derived from an EMBL/GenBank/DDBJ whole genome shotgun (WGS) entry which is preliminary data.</text>
</comment>
<reference evidence="2" key="1">
    <citation type="journal article" date="2022" name="Mol. Ecol. Resour.">
        <title>The genomes of chicory, endive, great burdock and yacon provide insights into Asteraceae palaeo-polyploidization history and plant inulin production.</title>
        <authorList>
            <person name="Fan W."/>
            <person name="Wang S."/>
            <person name="Wang H."/>
            <person name="Wang A."/>
            <person name="Jiang F."/>
            <person name="Liu H."/>
            <person name="Zhao H."/>
            <person name="Xu D."/>
            <person name="Zhang Y."/>
        </authorList>
    </citation>
    <scope>NUCLEOTIDE SEQUENCE [LARGE SCALE GENOMIC DNA]</scope>
    <source>
        <strain evidence="2">cv. Yunnan</strain>
    </source>
</reference>
<dbReference type="Proteomes" id="UP001056120">
    <property type="component" value="Linkage Group LG12"/>
</dbReference>
<dbReference type="EMBL" id="CM042029">
    <property type="protein sequence ID" value="KAI3796075.1"/>
    <property type="molecule type" value="Genomic_DNA"/>
</dbReference>
<gene>
    <name evidence="1" type="ORF">L1987_38738</name>
</gene>
<evidence type="ECO:0000313" key="2">
    <source>
        <dbReference type="Proteomes" id="UP001056120"/>
    </source>
</evidence>
<proteinExistence type="predicted"/>
<name>A0ACB9HLE5_9ASTR</name>
<evidence type="ECO:0000313" key="1">
    <source>
        <dbReference type="EMBL" id="KAI3796075.1"/>
    </source>
</evidence>
<organism evidence="1 2">
    <name type="scientific">Smallanthus sonchifolius</name>
    <dbReference type="NCBI Taxonomy" id="185202"/>
    <lineage>
        <taxon>Eukaryota</taxon>
        <taxon>Viridiplantae</taxon>
        <taxon>Streptophyta</taxon>
        <taxon>Embryophyta</taxon>
        <taxon>Tracheophyta</taxon>
        <taxon>Spermatophyta</taxon>
        <taxon>Magnoliopsida</taxon>
        <taxon>eudicotyledons</taxon>
        <taxon>Gunneridae</taxon>
        <taxon>Pentapetalae</taxon>
        <taxon>asterids</taxon>
        <taxon>campanulids</taxon>
        <taxon>Asterales</taxon>
        <taxon>Asteraceae</taxon>
        <taxon>Asteroideae</taxon>
        <taxon>Heliantheae alliance</taxon>
        <taxon>Millerieae</taxon>
        <taxon>Smallanthus</taxon>
    </lineage>
</organism>
<accession>A0ACB9HLE5</accession>
<keyword evidence="2" id="KW-1185">Reference proteome</keyword>
<sequence length="194" mass="22313">MGSARLSSSYVSRLFEALESIVTTKAFVDFLQGISVSHDLRYFKIQTMRTREREKEEGNQKQTKENAKPEPPKDYIHVRARKGQATDSHVLVESKRKDHKRMKFLQDLVPGCDKVQLLQNQVEFLSMKLATINPRTDINMEAVLSKDVICEICSTEQQVAQICTKYGVKMGEYFCGICKFYDHDVKTTYILFAS</sequence>
<reference evidence="1 2" key="2">
    <citation type="journal article" date="2022" name="Mol. Ecol. Resour.">
        <title>The genomes of chicory, endive, great burdock and yacon provide insights into Asteraceae paleo-polyploidization history and plant inulin production.</title>
        <authorList>
            <person name="Fan W."/>
            <person name="Wang S."/>
            <person name="Wang H."/>
            <person name="Wang A."/>
            <person name="Jiang F."/>
            <person name="Liu H."/>
            <person name="Zhao H."/>
            <person name="Xu D."/>
            <person name="Zhang Y."/>
        </authorList>
    </citation>
    <scope>NUCLEOTIDE SEQUENCE [LARGE SCALE GENOMIC DNA]</scope>
    <source>
        <strain evidence="2">cv. Yunnan</strain>
        <tissue evidence="1">Leaves</tissue>
    </source>
</reference>